<dbReference type="OrthoDB" id="10266999at2759"/>
<dbReference type="Gene3D" id="1.10.167.10">
    <property type="entry name" value="Regulator of G-protein Signalling 4, domain 2"/>
    <property type="match status" value="1"/>
</dbReference>
<dbReference type="PANTHER" id="PTHR10845">
    <property type="entry name" value="REGULATOR OF G PROTEIN SIGNALING"/>
    <property type="match status" value="1"/>
</dbReference>
<evidence type="ECO:0000259" key="2">
    <source>
        <dbReference type="PROSITE" id="PS50132"/>
    </source>
</evidence>
<feature type="compositionally biased region" description="Basic residues" evidence="1">
    <location>
        <begin position="394"/>
        <end position="410"/>
    </location>
</feature>
<evidence type="ECO:0000313" key="3">
    <source>
        <dbReference type="EMBL" id="SCU82961.1"/>
    </source>
</evidence>
<dbReference type="PANTHER" id="PTHR10845:SF192">
    <property type="entry name" value="DOUBLE HIT, ISOFORM B"/>
    <property type="match status" value="1"/>
</dbReference>
<dbReference type="InterPro" id="IPR016137">
    <property type="entry name" value="RGS"/>
</dbReference>
<feature type="compositionally biased region" description="Low complexity" evidence="1">
    <location>
        <begin position="411"/>
        <end position="422"/>
    </location>
</feature>
<keyword evidence="4" id="KW-1185">Reference proteome</keyword>
<feature type="compositionally biased region" description="Low complexity" evidence="1">
    <location>
        <begin position="370"/>
        <end position="392"/>
    </location>
</feature>
<sequence>MTSAEQNPGRLESVLNHIRLWKSGSEDLSTEQAEPQLFVDFLKRSHCEENLDFILSTDQYVGPHGGHSAKESGSSDSELFEAWHRDIYRVFIEADSPRECNLPQDLRLAFEQCARTRAFPSRSHIDAARSHILWLLRDAHSQFLHLQRRCSDQSNCRSLHCNDSAGSISQSSSHTASKASSRSGSALPSHASSRSGSQSGSQPGSLLSSLLASPSASHSGSLHPSQLGMQLGSRPPSRLSSAVFENPSHSPSLSSSPTILSPDVRIINSHPFLDDFAVEEEGESNDGDDDTDHELLANDSPKSSHKNRQPGHTTGARGVRYSAPTSATSFPFPGRVSPLSTRPVDAASVSTITTATVDPAGTADRAVHRASGTSTASSSFSTTTNSSVGFNSMKLKHTGKRLVHKLKFRRSSSGSSGSSLNP</sequence>
<dbReference type="AlphaFoldDB" id="A0A1G4J073"/>
<feature type="compositionally biased region" description="Low complexity" evidence="1">
    <location>
        <begin position="247"/>
        <end position="260"/>
    </location>
</feature>
<feature type="compositionally biased region" description="Acidic residues" evidence="1">
    <location>
        <begin position="280"/>
        <end position="292"/>
    </location>
</feature>
<organism evidence="3 4">
    <name type="scientific">Lachancea dasiensis</name>
    <dbReference type="NCBI Taxonomy" id="1072105"/>
    <lineage>
        <taxon>Eukaryota</taxon>
        <taxon>Fungi</taxon>
        <taxon>Dikarya</taxon>
        <taxon>Ascomycota</taxon>
        <taxon>Saccharomycotina</taxon>
        <taxon>Saccharomycetes</taxon>
        <taxon>Saccharomycetales</taxon>
        <taxon>Saccharomycetaceae</taxon>
        <taxon>Lachancea</taxon>
    </lineage>
</organism>
<accession>A0A1G4J073</accession>
<dbReference type="STRING" id="1266660.A0A1G4J073"/>
<dbReference type="InterPro" id="IPR036305">
    <property type="entry name" value="RGS_sf"/>
</dbReference>
<feature type="region of interest" description="Disordered" evidence="1">
    <location>
        <begin position="167"/>
        <end position="260"/>
    </location>
</feature>
<feature type="region of interest" description="Disordered" evidence="1">
    <location>
        <begin position="360"/>
        <end position="422"/>
    </location>
</feature>
<evidence type="ECO:0000313" key="4">
    <source>
        <dbReference type="Proteomes" id="UP000190274"/>
    </source>
</evidence>
<dbReference type="InterPro" id="IPR044926">
    <property type="entry name" value="RGS_subdomain_2"/>
</dbReference>
<dbReference type="Proteomes" id="UP000190274">
    <property type="component" value="Chromosome C"/>
</dbReference>
<feature type="domain" description="RGS" evidence="2">
    <location>
        <begin position="26"/>
        <end position="138"/>
    </location>
</feature>
<name>A0A1G4J073_9SACH</name>
<dbReference type="SUPFAM" id="SSF48097">
    <property type="entry name" value="Regulator of G-protein signaling, RGS"/>
    <property type="match status" value="1"/>
</dbReference>
<feature type="region of interest" description="Disordered" evidence="1">
    <location>
        <begin position="280"/>
        <end position="342"/>
    </location>
</feature>
<feature type="compositionally biased region" description="Low complexity" evidence="1">
    <location>
        <begin position="167"/>
        <end position="226"/>
    </location>
</feature>
<protein>
    <submittedName>
        <fullName evidence="3">LADA_0C08900g1_1</fullName>
    </submittedName>
</protein>
<dbReference type="CDD" id="cd07440">
    <property type="entry name" value="RGS"/>
    <property type="match status" value="1"/>
</dbReference>
<gene>
    <name evidence="3" type="ORF">LADA_0C08900G</name>
</gene>
<evidence type="ECO:0000256" key="1">
    <source>
        <dbReference type="SAM" id="MobiDB-lite"/>
    </source>
</evidence>
<reference evidence="4" key="1">
    <citation type="submission" date="2016-03" db="EMBL/GenBank/DDBJ databases">
        <authorList>
            <person name="Devillers H."/>
        </authorList>
    </citation>
    <scope>NUCLEOTIDE SEQUENCE [LARGE SCALE GENOMIC DNA]</scope>
</reference>
<proteinExistence type="predicted"/>
<dbReference type="EMBL" id="LT598459">
    <property type="protein sequence ID" value="SCU82961.1"/>
    <property type="molecule type" value="Genomic_DNA"/>
</dbReference>
<dbReference type="PROSITE" id="PS50132">
    <property type="entry name" value="RGS"/>
    <property type="match status" value="1"/>
</dbReference>
<dbReference type="Pfam" id="PF00615">
    <property type="entry name" value="RGS"/>
    <property type="match status" value="1"/>
</dbReference>